<evidence type="ECO:0000256" key="5">
    <source>
        <dbReference type="ARBA" id="ARBA00022729"/>
    </source>
</evidence>
<reference evidence="7" key="1">
    <citation type="submission" date="2019-09" db="EMBL/GenBank/DDBJ databases">
        <title>Draft genome information of white flower Hibiscus syriacus.</title>
        <authorList>
            <person name="Kim Y.-M."/>
        </authorList>
    </citation>
    <scope>NUCLEOTIDE SEQUENCE [LARGE SCALE GENOMIC DNA]</scope>
    <source>
        <strain evidence="7">YM2019G1</strain>
    </source>
</reference>
<protein>
    <recommendedName>
        <fullName evidence="6">S-protein homolog</fullName>
    </recommendedName>
</protein>
<keyword evidence="3 6" id="KW-0713">Self-incompatibility</keyword>
<dbReference type="PANTHER" id="PTHR31232:SF164">
    <property type="entry name" value="S-PROTEIN HOMOLOG"/>
    <property type="match status" value="1"/>
</dbReference>
<keyword evidence="5" id="KW-0732">Signal</keyword>
<dbReference type="Proteomes" id="UP000436088">
    <property type="component" value="Unassembled WGS sequence"/>
</dbReference>
<dbReference type="GO" id="GO:0060320">
    <property type="term" value="P:rejection of self pollen"/>
    <property type="evidence" value="ECO:0007669"/>
    <property type="project" value="UniProtKB-KW"/>
</dbReference>
<dbReference type="EMBL" id="VEPZ02000181">
    <property type="protein sequence ID" value="KAE8731884.1"/>
    <property type="molecule type" value="Genomic_DNA"/>
</dbReference>
<comment type="caution">
    <text evidence="7">The sequence shown here is derived from an EMBL/GenBank/DDBJ whole genome shotgun (WGS) entry which is preliminary data.</text>
</comment>
<keyword evidence="8" id="KW-1185">Reference proteome</keyword>
<dbReference type="PANTHER" id="PTHR31232">
    <property type="match status" value="1"/>
</dbReference>
<organism evidence="7 8">
    <name type="scientific">Hibiscus syriacus</name>
    <name type="common">Rose of Sharon</name>
    <dbReference type="NCBI Taxonomy" id="106335"/>
    <lineage>
        <taxon>Eukaryota</taxon>
        <taxon>Viridiplantae</taxon>
        <taxon>Streptophyta</taxon>
        <taxon>Embryophyta</taxon>
        <taxon>Tracheophyta</taxon>
        <taxon>Spermatophyta</taxon>
        <taxon>Magnoliopsida</taxon>
        <taxon>eudicotyledons</taxon>
        <taxon>Gunneridae</taxon>
        <taxon>Pentapetalae</taxon>
        <taxon>rosids</taxon>
        <taxon>malvids</taxon>
        <taxon>Malvales</taxon>
        <taxon>Malvaceae</taxon>
        <taxon>Malvoideae</taxon>
        <taxon>Hibiscus</taxon>
    </lineage>
</organism>
<dbReference type="InterPro" id="IPR010264">
    <property type="entry name" value="Self-incomp_S1"/>
</dbReference>
<name>A0A6A3CTP7_HIBSY</name>
<keyword evidence="4 6" id="KW-0964">Secreted</keyword>
<evidence type="ECO:0000256" key="3">
    <source>
        <dbReference type="ARBA" id="ARBA00022471"/>
    </source>
</evidence>
<evidence type="ECO:0000313" key="7">
    <source>
        <dbReference type="EMBL" id="KAE8731884.1"/>
    </source>
</evidence>
<gene>
    <name evidence="7" type="ORF">F3Y22_tig00002511pilonHSYRG00550</name>
</gene>
<evidence type="ECO:0000256" key="4">
    <source>
        <dbReference type="ARBA" id="ARBA00022525"/>
    </source>
</evidence>
<accession>A0A6A3CTP7</accession>
<dbReference type="GO" id="GO:0005576">
    <property type="term" value="C:extracellular region"/>
    <property type="evidence" value="ECO:0007669"/>
    <property type="project" value="UniProtKB-SubCell"/>
</dbReference>
<comment type="subcellular location">
    <subcellularLocation>
        <location evidence="1 6">Secreted</location>
    </subcellularLocation>
</comment>
<evidence type="ECO:0000256" key="6">
    <source>
        <dbReference type="RuleBase" id="RU367044"/>
    </source>
</evidence>
<dbReference type="OrthoDB" id="1848419at2759"/>
<proteinExistence type="inferred from homology"/>
<evidence type="ECO:0000256" key="1">
    <source>
        <dbReference type="ARBA" id="ARBA00004613"/>
    </source>
</evidence>
<comment type="similarity">
    <text evidence="2 6">Belongs to the plant self-incompatibility (S1) protein family.</text>
</comment>
<evidence type="ECO:0000313" key="8">
    <source>
        <dbReference type="Proteomes" id="UP000436088"/>
    </source>
</evidence>
<dbReference type="AlphaFoldDB" id="A0A6A3CTP7"/>
<evidence type="ECO:0000256" key="2">
    <source>
        <dbReference type="ARBA" id="ARBA00005581"/>
    </source>
</evidence>
<sequence>MVDLKEELVPLMVALCMTFPSVYAVTEDVLWVNYHIHITNDLPTSESESSKPSLYLHCKSKNKDLGEKGMVQHEDYTWDTKINVFRTTLFFCHAVWVNHKERYFVAFKATRDEDRCMVYHFSCLWSVKEDGIYFSNDQLTWTNAYPW</sequence>
<dbReference type="Pfam" id="PF05938">
    <property type="entry name" value="Self-incomp_S1"/>
    <property type="match status" value="1"/>
</dbReference>
<dbReference type="GO" id="GO:0016301">
    <property type="term" value="F:kinase activity"/>
    <property type="evidence" value="ECO:0007669"/>
    <property type="project" value="UniProtKB-KW"/>
</dbReference>